<keyword evidence="4" id="KW-0804">Transcription</keyword>
<dbReference type="EMBL" id="MBFT01000628">
    <property type="protein sequence ID" value="PVU88418.1"/>
    <property type="molecule type" value="Genomic_DNA"/>
</dbReference>
<dbReference type="CDD" id="cd08048">
    <property type="entry name" value="HFD_TAF11"/>
    <property type="match status" value="1"/>
</dbReference>
<dbReference type="GO" id="GO:0005669">
    <property type="term" value="C:transcription factor TFIID complex"/>
    <property type="evidence" value="ECO:0007669"/>
    <property type="project" value="InterPro"/>
</dbReference>
<evidence type="ECO:0000313" key="11">
    <source>
        <dbReference type="Proteomes" id="UP000245699"/>
    </source>
</evidence>
<feature type="region of interest" description="Disordered" evidence="7">
    <location>
        <begin position="1"/>
        <end position="56"/>
    </location>
</feature>
<organism evidence="10 11">
    <name type="scientific">Furculomyces boomerangus</name>
    <dbReference type="NCBI Taxonomy" id="61424"/>
    <lineage>
        <taxon>Eukaryota</taxon>
        <taxon>Fungi</taxon>
        <taxon>Fungi incertae sedis</taxon>
        <taxon>Zoopagomycota</taxon>
        <taxon>Kickxellomycotina</taxon>
        <taxon>Harpellomycetes</taxon>
        <taxon>Harpellales</taxon>
        <taxon>Harpellaceae</taxon>
        <taxon>Furculomyces</taxon>
    </lineage>
</organism>
<evidence type="ECO:0000256" key="3">
    <source>
        <dbReference type="ARBA" id="ARBA00023015"/>
    </source>
</evidence>
<feature type="compositionally biased region" description="Acidic residues" evidence="7">
    <location>
        <begin position="187"/>
        <end position="198"/>
    </location>
</feature>
<dbReference type="InterPro" id="IPR045127">
    <property type="entry name" value="TAF11-like"/>
</dbReference>
<dbReference type="SUPFAM" id="SSF47113">
    <property type="entry name" value="Histone-fold"/>
    <property type="match status" value="1"/>
</dbReference>
<feature type="region of interest" description="Disordered" evidence="7">
    <location>
        <begin position="172"/>
        <end position="198"/>
    </location>
</feature>
<dbReference type="InterPro" id="IPR009072">
    <property type="entry name" value="Histone-fold"/>
</dbReference>
<sequence>MNQNESVNKTPKDKTPIAKPQPQTNITPMARGYAGFRNSIKSKLGRGSTRGGRGGAKSVFVKNTKTITLTGLTASTISQRKRIRFVDDNSSERIKIISATPFPEGTGSRSKKPKKSILTQKNDLEQNLLSPTLSLPKSESNIPLDTETDINTNINSLQTFDNYPNNSLLPTKPDISTGNSKDLGIDIQDENLDGDGDGLDSKSYSYSVEDQYDIAKQSKEEIKDILDSFSEVQKRRYEVYRRTALNKPAIKKLVSSVLNQQVSQTLAFVIAGFGKVFVGEIIELSSKVMEEWNDNGPIQPKHIIEAYRRYRNSPR</sequence>
<keyword evidence="5" id="KW-0539">Nucleus</keyword>
<evidence type="ECO:0000313" key="10">
    <source>
        <dbReference type="EMBL" id="PVU96356.1"/>
    </source>
</evidence>
<reference evidence="10 11" key="1">
    <citation type="journal article" date="2018" name="MBio">
        <title>Comparative Genomics Reveals the Core Gene Toolbox for the Fungus-Insect Symbiosis.</title>
        <authorList>
            <person name="Wang Y."/>
            <person name="Stata M."/>
            <person name="Wang W."/>
            <person name="Stajich J.E."/>
            <person name="White M.M."/>
            <person name="Moncalvo J.M."/>
        </authorList>
    </citation>
    <scope>NUCLEOTIDE SEQUENCE [LARGE SCALE GENOMIC DNA]</scope>
    <source>
        <strain evidence="10 11">AUS-77-4</strain>
    </source>
</reference>
<protein>
    <recommendedName>
        <fullName evidence="6">Transcription initiation factor TFIID subunit 11</fullName>
    </recommendedName>
</protein>
<dbReference type="PANTHER" id="PTHR13218:SF8">
    <property type="entry name" value="TRANSCRIPTION INITIATION FACTOR TFIID SUBUNIT 11"/>
    <property type="match status" value="1"/>
</dbReference>
<keyword evidence="11" id="KW-1185">Reference proteome</keyword>
<evidence type="ECO:0000256" key="2">
    <source>
        <dbReference type="ARBA" id="ARBA00009788"/>
    </source>
</evidence>
<dbReference type="FunFam" id="1.10.20.10:FF:000061">
    <property type="entry name" value="TFIID subunit"/>
    <property type="match status" value="1"/>
</dbReference>
<name>A0A2T9YVP3_9FUNG</name>
<dbReference type="Gene3D" id="1.10.20.10">
    <property type="entry name" value="Histone, subunit A"/>
    <property type="match status" value="1"/>
</dbReference>
<evidence type="ECO:0000256" key="4">
    <source>
        <dbReference type="ARBA" id="ARBA00023163"/>
    </source>
</evidence>
<keyword evidence="3" id="KW-0805">Transcription regulation</keyword>
<comment type="similarity">
    <text evidence="2">Belongs to the TAF11 family.</text>
</comment>
<proteinExistence type="inferred from homology"/>
<gene>
    <name evidence="10" type="ORF">BB559_002410</name>
    <name evidence="9" type="ORF">BB559_005572</name>
</gene>
<dbReference type="OrthoDB" id="28335at2759"/>
<accession>A0A2T9YVP3</accession>
<feature type="domain" description="TAFII28-like protein" evidence="8">
    <location>
        <begin position="225"/>
        <end position="309"/>
    </location>
</feature>
<comment type="caution">
    <text evidence="10">The sequence shown here is derived from an EMBL/GenBank/DDBJ whole genome shotgun (WGS) entry which is preliminary data.</text>
</comment>
<evidence type="ECO:0000256" key="7">
    <source>
        <dbReference type="SAM" id="MobiDB-lite"/>
    </source>
</evidence>
<evidence type="ECO:0000259" key="8">
    <source>
        <dbReference type="Pfam" id="PF04719"/>
    </source>
</evidence>
<dbReference type="Pfam" id="PF04719">
    <property type="entry name" value="TAFII28"/>
    <property type="match status" value="1"/>
</dbReference>
<feature type="region of interest" description="Disordered" evidence="7">
    <location>
        <begin position="99"/>
        <end position="123"/>
    </location>
</feature>
<dbReference type="EMBL" id="MBFT01000150">
    <property type="protein sequence ID" value="PVU96356.1"/>
    <property type="molecule type" value="Genomic_DNA"/>
</dbReference>
<dbReference type="STRING" id="61424.A0A2T9YVP3"/>
<dbReference type="AlphaFoldDB" id="A0A2T9YVP3"/>
<evidence type="ECO:0000256" key="1">
    <source>
        <dbReference type="ARBA" id="ARBA00004123"/>
    </source>
</evidence>
<evidence type="ECO:0000256" key="6">
    <source>
        <dbReference type="ARBA" id="ARBA00072882"/>
    </source>
</evidence>
<dbReference type="Proteomes" id="UP000245699">
    <property type="component" value="Unassembled WGS sequence"/>
</dbReference>
<dbReference type="GO" id="GO:0051123">
    <property type="term" value="P:RNA polymerase II preinitiation complex assembly"/>
    <property type="evidence" value="ECO:0007669"/>
    <property type="project" value="InterPro"/>
</dbReference>
<dbReference type="PANTHER" id="PTHR13218">
    <property type="entry name" value="TRANSCRIPTION INITIATION FACTOR TFIID SUBUNIT 11-RELATED"/>
    <property type="match status" value="1"/>
</dbReference>
<evidence type="ECO:0000313" key="9">
    <source>
        <dbReference type="EMBL" id="PVU88418.1"/>
    </source>
</evidence>
<dbReference type="GO" id="GO:0016251">
    <property type="term" value="F:RNA polymerase II general transcription initiation factor activity"/>
    <property type="evidence" value="ECO:0007669"/>
    <property type="project" value="TreeGrafter"/>
</dbReference>
<dbReference type="InterPro" id="IPR006809">
    <property type="entry name" value="TAFII28_dom"/>
</dbReference>
<evidence type="ECO:0000256" key="5">
    <source>
        <dbReference type="ARBA" id="ARBA00023242"/>
    </source>
</evidence>
<dbReference type="GO" id="GO:0046982">
    <property type="term" value="F:protein heterodimerization activity"/>
    <property type="evidence" value="ECO:0007669"/>
    <property type="project" value="InterPro"/>
</dbReference>
<comment type="subcellular location">
    <subcellularLocation>
        <location evidence="1">Nucleus</location>
    </subcellularLocation>
</comment>